<dbReference type="AlphaFoldDB" id="A0A9J6FN57"/>
<keyword evidence="2" id="KW-0863">Zinc-finger</keyword>
<feature type="compositionally biased region" description="Low complexity" evidence="3">
    <location>
        <begin position="246"/>
        <end position="258"/>
    </location>
</feature>
<evidence type="ECO:0008006" key="8">
    <source>
        <dbReference type="Google" id="ProtNLM"/>
    </source>
</evidence>
<evidence type="ECO:0000256" key="3">
    <source>
        <dbReference type="SAM" id="MobiDB-lite"/>
    </source>
</evidence>
<feature type="region of interest" description="Disordered" evidence="3">
    <location>
        <begin position="1"/>
        <end position="35"/>
    </location>
</feature>
<feature type="domain" description="Peptidase A2" evidence="5">
    <location>
        <begin position="286"/>
        <end position="305"/>
    </location>
</feature>
<keyword evidence="2" id="KW-0479">Metal-binding</keyword>
<proteinExistence type="predicted"/>
<dbReference type="InterPro" id="IPR021109">
    <property type="entry name" value="Peptidase_aspartic_dom_sf"/>
</dbReference>
<protein>
    <recommendedName>
        <fullName evidence="8">CCHC-type domain-containing protein</fullName>
    </recommendedName>
</protein>
<dbReference type="PANTHER" id="PTHR46888:SF1">
    <property type="entry name" value="RIBONUCLEASE H"/>
    <property type="match status" value="1"/>
</dbReference>
<evidence type="ECO:0000313" key="7">
    <source>
        <dbReference type="Proteomes" id="UP000821853"/>
    </source>
</evidence>
<dbReference type="SUPFAM" id="SSF57756">
    <property type="entry name" value="Retrovirus zinc finger-like domains"/>
    <property type="match status" value="1"/>
</dbReference>
<keyword evidence="1" id="KW-0378">Hydrolase</keyword>
<dbReference type="VEuPathDB" id="VectorBase:HLOH_060920"/>
<keyword evidence="2" id="KW-0862">Zinc</keyword>
<evidence type="ECO:0000259" key="4">
    <source>
        <dbReference type="PROSITE" id="PS50158"/>
    </source>
</evidence>
<accession>A0A9J6FN57</accession>
<dbReference type="OrthoDB" id="6514862at2759"/>
<evidence type="ECO:0000256" key="2">
    <source>
        <dbReference type="PROSITE-ProRule" id="PRU00047"/>
    </source>
</evidence>
<dbReference type="PANTHER" id="PTHR46888">
    <property type="entry name" value="ZINC KNUCKLE DOMAINCONTAINING PROTEIN-RELATED"/>
    <property type="match status" value="1"/>
</dbReference>
<name>A0A9J6FN57_HAELO</name>
<comment type="caution">
    <text evidence="6">The sequence shown here is derived from an EMBL/GenBank/DDBJ whole genome shotgun (WGS) entry which is preliminary data.</text>
</comment>
<dbReference type="PROSITE" id="PS50175">
    <property type="entry name" value="ASP_PROT_RETROV"/>
    <property type="match status" value="1"/>
</dbReference>
<dbReference type="InterPro" id="IPR001878">
    <property type="entry name" value="Znf_CCHC"/>
</dbReference>
<feature type="region of interest" description="Disordered" evidence="3">
    <location>
        <begin position="238"/>
        <end position="258"/>
    </location>
</feature>
<dbReference type="GO" id="GO:0004190">
    <property type="term" value="F:aspartic-type endopeptidase activity"/>
    <property type="evidence" value="ECO:0007669"/>
    <property type="project" value="InterPro"/>
</dbReference>
<organism evidence="6 7">
    <name type="scientific">Haemaphysalis longicornis</name>
    <name type="common">Bush tick</name>
    <dbReference type="NCBI Taxonomy" id="44386"/>
    <lineage>
        <taxon>Eukaryota</taxon>
        <taxon>Metazoa</taxon>
        <taxon>Ecdysozoa</taxon>
        <taxon>Arthropoda</taxon>
        <taxon>Chelicerata</taxon>
        <taxon>Arachnida</taxon>
        <taxon>Acari</taxon>
        <taxon>Parasitiformes</taxon>
        <taxon>Ixodida</taxon>
        <taxon>Ixodoidea</taxon>
        <taxon>Ixodidae</taxon>
        <taxon>Haemaphysalinae</taxon>
        <taxon>Haemaphysalis</taxon>
    </lineage>
</organism>
<dbReference type="GO" id="GO:0006508">
    <property type="term" value="P:proteolysis"/>
    <property type="evidence" value="ECO:0007669"/>
    <property type="project" value="InterPro"/>
</dbReference>
<dbReference type="Proteomes" id="UP000821853">
    <property type="component" value="Chromosome 2"/>
</dbReference>
<feature type="compositionally biased region" description="Basic and acidic residues" evidence="3">
    <location>
        <begin position="9"/>
        <end position="25"/>
    </location>
</feature>
<keyword evidence="7" id="KW-1185">Reference proteome</keyword>
<dbReference type="InterPro" id="IPR001969">
    <property type="entry name" value="Aspartic_peptidase_AS"/>
</dbReference>
<dbReference type="InterPro" id="IPR036875">
    <property type="entry name" value="Znf_CCHC_sf"/>
</dbReference>
<dbReference type="InterPro" id="IPR001995">
    <property type="entry name" value="Peptidase_A2_cat"/>
</dbReference>
<dbReference type="Gene3D" id="2.40.70.10">
    <property type="entry name" value="Acid Proteases"/>
    <property type="match status" value="1"/>
</dbReference>
<evidence type="ECO:0000259" key="5">
    <source>
        <dbReference type="PROSITE" id="PS50175"/>
    </source>
</evidence>
<dbReference type="GO" id="GO:0008270">
    <property type="term" value="F:zinc ion binding"/>
    <property type="evidence" value="ECO:0007669"/>
    <property type="project" value="UniProtKB-KW"/>
</dbReference>
<dbReference type="PROSITE" id="PS00141">
    <property type="entry name" value="ASP_PROTEASE"/>
    <property type="match status" value="1"/>
</dbReference>
<evidence type="ECO:0000256" key="1">
    <source>
        <dbReference type="ARBA" id="ARBA00022801"/>
    </source>
</evidence>
<sequence>MNTRFGHLNPDERRLATMSGDEQREQGGGSSDPEMSKMQLELRLVPNVVKRSSLSSSGKSAVLSTRLTPSEHKAYETLNKTVLEELKLSAGEYPRRSLTTRKRANEGWRPFATRIQSYLNFYLDARGVKTFDELVELLVAGQVKNNLSEGALRYVTLQEGNKWEKASTLSALLQTFKEAEGKGNASKKAEAKDAQFPYVRQEKGAIEPPKQGAAKQFGDKRAPRGCFACGALGHQKAKCPHGTKKQPSQAQSNANNSLSARVATEGIKGAHSELQPVTVDCLNSQIGAILDTGAEITVLRERAVPAELVNPHGTIGLVSAFGEKVSAKLAVVPLNIARETGVFAEIRETVPVLCALTDKLLSRTDCLLSREAWESLTTECDMNGLVTVGEEESTARAEIELPVLPSFTREQSPAPAYLHAYLRNSRTGVSRGTSPRVTQT</sequence>
<dbReference type="PROSITE" id="PS50158">
    <property type="entry name" value="ZF_CCHC"/>
    <property type="match status" value="1"/>
</dbReference>
<dbReference type="EMBL" id="JABSTR010000004">
    <property type="protein sequence ID" value="KAH9367662.1"/>
    <property type="molecule type" value="Genomic_DNA"/>
</dbReference>
<reference evidence="6 7" key="1">
    <citation type="journal article" date="2020" name="Cell">
        <title>Large-Scale Comparative Analyses of Tick Genomes Elucidate Their Genetic Diversity and Vector Capacities.</title>
        <authorList>
            <consortium name="Tick Genome and Microbiome Consortium (TIGMIC)"/>
            <person name="Jia N."/>
            <person name="Wang J."/>
            <person name="Shi W."/>
            <person name="Du L."/>
            <person name="Sun Y."/>
            <person name="Zhan W."/>
            <person name="Jiang J.F."/>
            <person name="Wang Q."/>
            <person name="Zhang B."/>
            <person name="Ji P."/>
            <person name="Bell-Sakyi L."/>
            <person name="Cui X.M."/>
            <person name="Yuan T.T."/>
            <person name="Jiang B.G."/>
            <person name="Yang W.F."/>
            <person name="Lam T.T."/>
            <person name="Chang Q.C."/>
            <person name="Ding S.J."/>
            <person name="Wang X.J."/>
            <person name="Zhu J.G."/>
            <person name="Ruan X.D."/>
            <person name="Zhao L."/>
            <person name="Wei J.T."/>
            <person name="Ye R.Z."/>
            <person name="Que T.C."/>
            <person name="Du C.H."/>
            <person name="Zhou Y.H."/>
            <person name="Cheng J.X."/>
            <person name="Dai P.F."/>
            <person name="Guo W.B."/>
            <person name="Han X.H."/>
            <person name="Huang E.J."/>
            <person name="Li L.F."/>
            <person name="Wei W."/>
            <person name="Gao Y.C."/>
            <person name="Liu J.Z."/>
            <person name="Shao H.Z."/>
            <person name="Wang X."/>
            <person name="Wang C.C."/>
            <person name="Yang T.C."/>
            <person name="Huo Q.B."/>
            <person name="Li W."/>
            <person name="Chen H.Y."/>
            <person name="Chen S.E."/>
            <person name="Zhou L.G."/>
            <person name="Ni X.B."/>
            <person name="Tian J.H."/>
            <person name="Sheng Y."/>
            <person name="Liu T."/>
            <person name="Pan Y.S."/>
            <person name="Xia L.Y."/>
            <person name="Li J."/>
            <person name="Zhao F."/>
            <person name="Cao W.C."/>
        </authorList>
    </citation>
    <scope>NUCLEOTIDE SEQUENCE [LARGE SCALE GENOMIC DNA]</scope>
    <source>
        <strain evidence="6">HaeL-2018</strain>
    </source>
</reference>
<dbReference type="OMA" id="MHTHNEG"/>
<dbReference type="GO" id="GO:0003676">
    <property type="term" value="F:nucleic acid binding"/>
    <property type="evidence" value="ECO:0007669"/>
    <property type="project" value="InterPro"/>
</dbReference>
<gene>
    <name evidence="6" type="ORF">HPB48_020379</name>
</gene>
<feature type="domain" description="CCHC-type" evidence="4">
    <location>
        <begin position="226"/>
        <end position="240"/>
    </location>
</feature>
<evidence type="ECO:0000313" key="6">
    <source>
        <dbReference type="EMBL" id="KAH9367662.1"/>
    </source>
</evidence>